<dbReference type="Pfam" id="PF05489">
    <property type="entry name" value="Phage_tail_X"/>
    <property type="match status" value="1"/>
</dbReference>
<evidence type="ECO:0000313" key="1">
    <source>
        <dbReference type="EMBL" id="MVQ33713.1"/>
    </source>
</evidence>
<sequence>MSTYITQSGDTWDVIAYKVYKKESLMTSLLAANPDHASTVVFSSNVKIEVPDMPVNSASSLPPWKRGRS</sequence>
<comment type="caution">
    <text evidence="1">The sequence shown here is derived from an EMBL/GenBank/DDBJ whole genome shotgun (WGS) entry which is preliminary data.</text>
</comment>
<organism evidence="1 2">
    <name type="scientific">Paenibacillus anseongense</name>
    <dbReference type="NCBI Taxonomy" id="2682845"/>
    <lineage>
        <taxon>Bacteria</taxon>
        <taxon>Bacillati</taxon>
        <taxon>Bacillota</taxon>
        <taxon>Bacilli</taxon>
        <taxon>Bacillales</taxon>
        <taxon>Paenibacillaceae</taxon>
        <taxon>Paenibacillus</taxon>
    </lineage>
</organism>
<protein>
    <submittedName>
        <fullName evidence="1">Phage tail protein</fullName>
    </submittedName>
</protein>
<name>A0ABW9U2N7_9BACL</name>
<evidence type="ECO:0000313" key="2">
    <source>
        <dbReference type="Proteomes" id="UP000467637"/>
    </source>
</evidence>
<proteinExistence type="predicted"/>
<dbReference type="Proteomes" id="UP000467637">
    <property type="component" value="Unassembled WGS sequence"/>
</dbReference>
<dbReference type="RefSeq" id="WP_145656816.1">
    <property type="nucleotide sequence ID" value="NZ_JARLLB010000081.1"/>
</dbReference>
<gene>
    <name evidence="1" type="ORF">GON05_03515</name>
</gene>
<accession>A0ABW9U2N7</accession>
<reference evidence="1 2" key="1">
    <citation type="submission" date="2019-12" db="EMBL/GenBank/DDBJ databases">
        <authorList>
            <person name="Huq M.A."/>
        </authorList>
    </citation>
    <scope>NUCLEOTIDE SEQUENCE [LARGE SCALE GENOMIC DNA]</scope>
    <source>
        <strain evidence="1 2">MAH-34</strain>
    </source>
</reference>
<dbReference type="EMBL" id="WSEM01000004">
    <property type="protein sequence ID" value="MVQ33713.1"/>
    <property type="molecule type" value="Genomic_DNA"/>
</dbReference>
<dbReference type="InterPro" id="IPR008861">
    <property type="entry name" value="GpX-like"/>
</dbReference>
<keyword evidence="2" id="KW-1185">Reference proteome</keyword>